<name>A0A4R2N3F6_9PAST</name>
<accession>A0A4R2N3F6</accession>
<reference evidence="8 9" key="1">
    <citation type="submission" date="2019-03" db="EMBL/GenBank/DDBJ databases">
        <title>Genomic Encyclopedia of Type Strains, Phase IV (KMG-IV): sequencing the most valuable type-strain genomes for metagenomic binning, comparative biology and taxonomic classification.</title>
        <authorList>
            <person name="Goeker M."/>
        </authorList>
    </citation>
    <scope>NUCLEOTIDE SEQUENCE [LARGE SCALE GENOMIC DNA]</scope>
    <source>
        <strain evidence="8 9">DSM 28231</strain>
    </source>
</reference>
<dbReference type="PANTHER" id="PTHR11562">
    <property type="entry name" value="CATION EFFLUX PROTEIN/ ZINC TRANSPORTER"/>
    <property type="match status" value="1"/>
</dbReference>
<dbReference type="Proteomes" id="UP000294841">
    <property type="component" value="Unassembled WGS sequence"/>
</dbReference>
<evidence type="ECO:0000313" key="9">
    <source>
        <dbReference type="Proteomes" id="UP000294841"/>
    </source>
</evidence>
<evidence type="ECO:0000256" key="3">
    <source>
        <dbReference type="ARBA" id="ARBA00022906"/>
    </source>
</evidence>
<dbReference type="InterPro" id="IPR050681">
    <property type="entry name" value="CDF/SLC30A"/>
</dbReference>
<evidence type="ECO:0000259" key="7">
    <source>
        <dbReference type="Pfam" id="PF01545"/>
    </source>
</evidence>
<feature type="transmembrane region" description="Helical" evidence="6">
    <location>
        <begin position="81"/>
        <end position="100"/>
    </location>
</feature>
<evidence type="ECO:0000256" key="4">
    <source>
        <dbReference type="ARBA" id="ARBA00022989"/>
    </source>
</evidence>
<dbReference type="PANTHER" id="PTHR11562:SF17">
    <property type="entry name" value="RE54080P-RELATED"/>
    <property type="match status" value="1"/>
</dbReference>
<evidence type="ECO:0000256" key="2">
    <source>
        <dbReference type="ARBA" id="ARBA00022692"/>
    </source>
</evidence>
<sequence length="209" mass="23257">MACLHNIPTIKTPRFKRILWIALILNATMFIMEIFTGIKADSVSLIADSIDFFSDAANYGISLTVLPMSIYYRSKASIIKGYSMIVLGGLVTCLTVYQFFQGQLPSYSDMGILGVLALLVNVIVAVILYQFRDGESNMRSVWLCSRNDALGNIAVVFASYGVYLTRTYYPDLVVAVIMSYLALSSGIQIIKQAHQELAQRTKPNICCRH</sequence>
<keyword evidence="9" id="KW-1185">Reference proteome</keyword>
<dbReference type="GO" id="GO:0005886">
    <property type="term" value="C:plasma membrane"/>
    <property type="evidence" value="ECO:0007669"/>
    <property type="project" value="TreeGrafter"/>
</dbReference>
<protein>
    <submittedName>
        <fullName evidence="8">Cation diffusion facilitator family transporter</fullName>
    </submittedName>
</protein>
<keyword evidence="4 6" id="KW-1133">Transmembrane helix</keyword>
<dbReference type="GO" id="GO:0005385">
    <property type="term" value="F:zinc ion transmembrane transporter activity"/>
    <property type="evidence" value="ECO:0007669"/>
    <property type="project" value="TreeGrafter"/>
</dbReference>
<feature type="domain" description="Cation efflux protein transmembrane" evidence="7">
    <location>
        <begin position="19"/>
        <end position="197"/>
    </location>
</feature>
<feature type="transmembrane region" description="Helical" evidence="6">
    <location>
        <begin position="112"/>
        <end position="129"/>
    </location>
</feature>
<dbReference type="Gene3D" id="1.20.1510.10">
    <property type="entry name" value="Cation efflux protein transmembrane domain"/>
    <property type="match status" value="1"/>
</dbReference>
<comment type="caution">
    <text evidence="8">The sequence shown here is derived from an EMBL/GenBank/DDBJ whole genome shotgun (WGS) entry which is preliminary data.</text>
</comment>
<dbReference type="OrthoDB" id="9799649at2"/>
<dbReference type="Pfam" id="PF01545">
    <property type="entry name" value="Cation_efflux"/>
    <property type="match status" value="1"/>
</dbReference>
<evidence type="ECO:0000313" key="8">
    <source>
        <dbReference type="EMBL" id="TCP14365.1"/>
    </source>
</evidence>
<keyword evidence="3" id="KW-0406">Ion transport</keyword>
<dbReference type="EMBL" id="SLXI01000001">
    <property type="protein sequence ID" value="TCP14365.1"/>
    <property type="molecule type" value="Genomic_DNA"/>
</dbReference>
<feature type="transmembrane region" description="Helical" evidence="6">
    <location>
        <begin position="56"/>
        <end position="74"/>
    </location>
</feature>
<dbReference type="InterPro" id="IPR058533">
    <property type="entry name" value="Cation_efflux_TM"/>
</dbReference>
<dbReference type="InterPro" id="IPR027469">
    <property type="entry name" value="Cation_efflux_TMD_sf"/>
</dbReference>
<feature type="transmembrane region" description="Helical" evidence="6">
    <location>
        <begin position="149"/>
        <end position="166"/>
    </location>
</feature>
<dbReference type="SUPFAM" id="SSF161111">
    <property type="entry name" value="Cation efflux protein transmembrane domain-like"/>
    <property type="match status" value="1"/>
</dbReference>
<dbReference type="InterPro" id="IPR002524">
    <property type="entry name" value="Cation_efflux"/>
</dbReference>
<dbReference type="RefSeq" id="WP_132022176.1">
    <property type="nucleotide sequence ID" value="NZ_CP016605.1"/>
</dbReference>
<feature type="transmembrane region" description="Helical" evidence="6">
    <location>
        <begin position="172"/>
        <end position="190"/>
    </location>
</feature>
<keyword evidence="3" id="KW-0864">Zinc transport</keyword>
<dbReference type="AlphaFoldDB" id="A0A4R2N3F6"/>
<keyword evidence="2 6" id="KW-0812">Transmembrane</keyword>
<evidence type="ECO:0000256" key="6">
    <source>
        <dbReference type="SAM" id="Phobius"/>
    </source>
</evidence>
<evidence type="ECO:0000256" key="5">
    <source>
        <dbReference type="ARBA" id="ARBA00023136"/>
    </source>
</evidence>
<keyword evidence="3" id="KW-0862">Zinc</keyword>
<feature type="transmembrane region" description="Helical" evidence="6">
    <location>
        <begin position="18"/>
        <end position="36"/>
    </location>
</feature>
<keyword evidence="3" id="KW-0813">Transport</keyword>
<proteinExistence type="predicted"/>
<gene>
    <name evidence="8" type="ORF">EV697_101506</name>
</gene>
<comment type="subcellular location">
    <subcellularLocation>
        <location evidence="1">Membrane</location>
        <topology evidence="1">Multi-pass membrane protein</topology>
    </subcellularLocation>
</comment>
<organism evidence="8 9">
    <name type="scientific">Bisgaardia hudsonensis</name>
    <dbReference type="NCBI Taxonomy" id="109472"/>
    <lineage>
        <taxon>Bacteria</taxon>
        <taxon>Pseudomonadati</taxon>
        <taxon>Pseudomonadota</taxon>
        <taxon>Gammaproteobacteria</taxon>
        <taxon>Pasteurellales</taxon>
        <taxon>Pasteurellaceae</taxon>
        <taxon>Bisgaardia</taxon>
    </lineage>
</organism>
<dbReference type="NCBIfam" id="TIGR01297">
    <property type="entry name" value="CDF"/>
    <property type="match status" value="1"/>
</dbReference>
<keyword evidence="5 6" id="KW-0472">Membrane</keyword>
<evidence type="ECO:0000256" key="1">
    <source>
        <dbReference type="ARBA" id="ARBA00004141"/>
    </source>
</evidence>